<dbReference type="InterPro" id="IPR000362">
    <property type="entry name" value="Fumarate_lyase_fam"/>
</dbReference>
<dbReference type="Pfam" id="PF08328">
    <property type="entry name" value="ASL_C"/>
    <property type="match status" value="1"/>
</dbReference>
<proteinExistence type="predicted"/>
<feature type="domain" description="Fumarate lyase N-terminal" evidence="5">
    <location>
        <begin position="11"/>
        <end position="308"/>
    </location>
</feature>
<dbReference type="InterPro" id="IPR047136">
    <property type="entry name" value="PurB_bact"/>
</dbReference>
<dbReference type="Gene3D" id="1.10.40.30">
    <property type="entry name" value="Fumarase/aspartase (C-terminal domain)"/>
    <property type="match status" value="1"/>
</dbReference>
<dbReference type="GO" id="GO:0004018">
    <property type="term" value="F:N6-(1,2-dicarboxyethyl)AMP AMP-lyase (fumarate-forming) activity"/>
    <property type="evidence" value="ECO:0007669"/>
    <property type="project" value="InterPro"/>
</dbReference>
<feature type="domain" description="Adenylosuccinate lyase PurB C-terminal" evidence="6">
    <location>
        <begin position="327"/>
        <end position="441"/>
    </location>
</feature>
<evidence type="ECO:0000256" key="1">
    <source>
        <dbReference type="ARBA" id="ARBA00004706"/>
    </source>
</evidence>
<gene>
    <name evidence="7" type="ORF">AUJ23_02505</name>
</gene>
<comment type="function">
    <text evidence="4">Catalyzes two reactions in de novo purine nucleotide biosynthesis. Catalyzes the breakdown of 5-aminoimidazole- (N-succinylocarboxamide) ribotide (SAICAR or 2-[5-amino-1-(5-phospho-beta-D-ribosyl)imidazole-4-carboxamido]succinate) to 5-aminoimidazole-4-carboxamide ribotide (AICAR or 5-amino-1-(5-phospho-beta-D-ribosyl)imidazole-4-carboxamide) and fumarate, and of adenylosuccinate (ADS or N(6)-(1,2-dicarboxyethyl)-AMP) to adenosine monophosphate (AMP) and fumarate.</text>
</comment>
<name>A0A1J4U793_9BACT</name>
<dbReference type="PANTHER" id="PTHR43411">
    <property type="entry name" value="ADENYLOSUCCINATE LYASE"/>
    <property type="match status" value="1"/>
</dbReference>
<dbReference type="Gene3D" id="1.10.275.10">
    <property type="entry name" value="Fumarase/aspartase (N-terminal domain)"/>
    <property type="match status" value="1"/>
</dbReference>
<dbReference type="InterPro" id="IPR013539">
    <property type="entry name" value="PurB_C"/>
</dbReference>
<dbReference type="PRINTS" id="PR00149">
    <property type="entry name" value="FUMRATELYASE"/>
</dbReference>
<dbReference type="InterPro" id="IPR008948">
    <property type="entry name" value="L-Aspartase-like"/>
</dbReference>
<comment type="caution">
    <text evidence="7">The sequence shown here is derived from an EMBL/GenBank/DDBJ whole genome shotgun (WGS) entry which is preliminary data.</text>
</comment>
<dbReference type="STRING" id="1805238.AUJ23_02505"/>
<dbReference type="InterPro" id="IPR024083">
    <property type="entry name" value="Fumarase/histidase_N"/>
</dbReference>
<dbReference type="NCBIfam" id="NF006764">
    <property type="entry name" value="PRK09285.1"/>
    <property type="match status" value="1"/>
</dbReference>
<sequence>MNPKNISPIDGRYQKDTAELSKFFSESALIRYRVMIEIEYLIALGKEKNFLQVKNFSSENKKKLRNIYQVFSLDDVEQVKTIEDVAKHDVKAIEYYLQIKFVELGFEEFIPFIHFALTSEDINNLAYILSFKHALKKIYLPQIKKVIETLNTQAINYKSLAILAMTHGQPATPTTLGKELSVYINRLERQIKKIESHTFEGKLNGAVGNFAAHHFSSPEVDWSEFSASFIRFLGLEPLILSTQVNSYDSLVESFMIVNHINIILSDLAKDMWLYISRGIFTQVVLENEVGSSTMPHKVNPINFENAEGNVSISNSLFACLIDKLPQSRMQRDLSGSTIIRNQGVALAHALLVVKNIHKGLNKVVPNIEKIKNELEENFVVVTEALQTILRKNGCKDAYEKIKDLSRGKSLQRKDFLEFVDGLDLPVEDKAKLKMLTPDNYTGIF</sequence>
<keyword evidence="3" id="KW-0658">Purine biosynthesis</keyword>
<evidence type="ECO:0000313" key="7">
    <source>
        <dbReference type="EMBL" id="OIO19193.1"/>
    </source>
</evidence>
<protein>
    <submittedName>
        <fullName evidence="7">Adenylosuccinate lyase</fullName>
    </submittedName>
</protein>
<dbReference type="AlphaFoldDB" id="A0A1J4U793"/>
<reference evidence="7 8" key="1">
    <citation type="journal article" date="2016" name="Environ. Microbiol.">
        <title>Genomic resolution of a cold subsurface aquifer community provides metabolic insights for novel microbes adapted to high CO concentrations.</title>
        <authorList>
            <person name="Probst A.J."/>
            <person name="Castelle C.J."/>
            <person name="Singh A."/>
            <person name="Brown C.T."/>
            <person name="Anantharaman K."/>
            <person name="Sharon I."/>
            <person name="Hug L.A."/>
            <person name="Burstein D."/>
            <person name="Emerson J.B."/>
            <person name="Thomas B.C."/>
            <person name="Banfield J.F."/>
        </authorList>
    </citation>
    <scope>NUCLEOTIDE SEQUENCE [LARGE SCALE GENOMIC DNA]</scope>
    <source>
        <strain evidence="7">CG1_02_32_51</strain>
    </source>
</reference>
<comment type="pathway">
    <text evidence="1">Purine metabolism; IMP biosynthesis via de novo pathway; 5-amino-1-(5-phospho-D-ribosyl)imidazole-4-carboxamide from 5-amino-1-(5-phospho-D-ribosyl)imidazole-4-carboxylate: step 2/2.</text>
</comment>
<evidence type="ECO:0000259" key="5">
    <source>
        <dbReference type="Pfam" id="PF00206"/>
    </source>
</evidence>
<dbReference type="Proteomes" id="UP000181941">
    <property type="component" value="Unassembled WGS sequence"/>
</dbReference>
<dbReference type="InterPro" id="IPR022761">
    <property type="entry name" value="Fumarate_lyase_N"/>
</dbReference>
<dbReference type="PANTHER" id="PTHR43411:SF1">
    <property type="entry name" value="ADENYLOSUCCINATE LYASE"/>
    <property type="match status" value="1"/>
</dbReference>
<evidence type="ECO:0000259" key="6">
    <source>
        <dbReference type="Pfam" id="PF08328"/>
    </source>
</evidence>
<dbReference type="Pfam" id="PF00206">
    <property type="entry name" value="Lyase_1"/>
    <property type="match status" value="1"/>
</dbReference>
<dbReference type="SUPFAM" id="SSF48557">
    <property type="entry name" value="L-aspartase-like"/>
    <property type="match status" value="1"/>
</dbReference>
<dbReference type="GO" id="GO:0006188">
    <property type="term" value="P:IMP biosynthetic process"/>
    <property type="evidence" value="ECO:0007669"/>
    <property type="project" value="InterPro"/>
</dbReference>
<dbReference type="Gene3D" id="1.20.200.10">
    <property type="entry name" value="Fumarase/aspartase (Central domain)"/>
    <property type="match status" value="1"/>
</dbReference>
<dbReference type="InterPro" id="IPR020557">
    <property type="entry name" value="Fumarate_lyase_CS"/>
</dbReference>
<accession>A0A1J4U793</accession>
<comment type="pathway">
    <text evidence="2">Purine metabolism; AMP biosynthesis via de novo pathway; AMP from IMP: step 2/2.</text>
</comment>
<evidence type="ECO:0000256" key="3">
    <source>
        <dbReference type="ARBA" id="ARBA00022755"/>
    </source>
</evidence>
<evidence type="ECO:0000256" key="2">
    <source>
        <dbReference type="ARBA" id="ARBA00004734"/>
    </source>
</evidence>
<organism evidence="7 8">
    <name type="scientific">Candidatus Magasanikbacteria bacterium CG1_02_32_51</name>
    <dbReference type="NCBI Taxonomy" id="1805238"/>
    <lineage>
        <taxon>Bacteria</taxon>
        <taxon>Candidatus Magasanikiibacteriota</taxon>
    </lineage>
</organism>
<dbReference type="PROSITE" id="PS00163">
    <property type="entry name" value="FUMARATE_LYASES"/>
    <property type="match status" value="1"/>
</dbReference>
<dbReference type="EMBL" id="MNVC01000026">
    <property type="protein sequence ID" value="OIO19193.1"/>
    <property type="molecule type" value="Genomic_DNA"/>
</dbReference>
<keyword evidence="7" id="KW-0456">Lyase</keyword>
<evidence type="ECO:0000313" key="8">
    <source>
        <dbReference type="Proteomes" id="UP000181941"/>
    </source>
</evidence>
<evidence type="ECO:0000256" key="4">
    <source>
        <dbReference type="ARBA" id="ARBA00025012"/>
    </source>
</evidence>